<evidence type="ECO:0000313" key="2">
    <source>
        <dbReference type="Proteomes" id="UP000318878"/>
    </source>
</evidence>
<comment type="caution">
    <text evidence="1">The sequence shown here is derived from an EMBL/GenBank/DDBJ whole genome shotgun (WGS) entry which is preliminary data.</text>
</comment>
<reference evidence="1 2" key="1">
    <citation type="submission" date="2019-02" db="EMBL/GenBank/DDBJ databases">
        <title>Deep-cultivation of Planctomycetes and their phenomic and genomic characterization uncovers novel biology.</title>
        <authorList>
            <person name="Wiegand S."/>
            <person name="Jogler M."/>
            <person name="Boedeker C."/>
            <person name="Pinto D."/>
            <person name="Vollmers J."/>
            <person name="Rivas-Marin E."/>
            <person name="Kohn T."/>
            <person name="Peeters S.H."/>
            <person name="Heuer A."/>
            <person name="Rast P."/>
            <person name="Oberbeckmann S."/>
            <person name="Bunk B."/>
            <person name="Jeske O."/>
            <person name="Meyerdierks A."/>
            <person name="Storesund J.E."/>
            <person name="Kallscheuer N."/>
            <person name="Luecker S."/>
            <person name="Lage O.M."/>
            <person name="Pohl T."/>
            <person name="Merkel B.J."/>
            <person name="Hornburger P."/>
            <person name="Mueller R.-W."/>
            <person name="Bruemmer F."/>
            <person name="Labrenz M."/>
            <person name="Spormann A.M."/>
            <person name="Op Den Camp H."/>
            <person name="Overmann J."/>
            <person name="Amann R."/>
            <person name="Jetten M.S.M."/>
            <person name="Mascher T."/>
            <person name="Medema M.H."/>
            <person name="Devos D.P."/>
            <person name="Kaster A.-K."/>
            <person name="Ovreas L."/>
            <person name="Rohde M."/>
            <person name="Galperin M.Y."/>
            <person name="Jogler C."/>
        </authorList>
    </citation>
    <scope>NUCLEOTIDE SEQUENCE [LARGE SCALE GENOMIC DNA]</scope>
    <source>
        <strain evidence="1 2">Enr8</strain>
    </source>
</reference>
<name>A0A5C5VLC2_9BACT</name>
<dbReference type="EMBL" id="SJPF01000001">
    <property type="protein sequence ID" value="TWT38730.1"/>
    <property type="molecule type" value="Genomic_DNA"/>
</dbReference>
<proteinExistence type="predicted"/>
<protein>
    <submittedName>
        <fullName evidence="1">Uncharacterized protein</fullName>
    </submittedName>
</protein>
<organism evidence="1 2">
    <name type="scientific">Blastopirellula retiformator</name>
    <dbReference type="NCBI Taxonomy" id="2527970"/>
    <lineage>
        <taxon>Bacteria</taxon>
        <taxon>Pseudomonadati</taxon>
        <taxon>Planctomycetota</taxon>
        <taxon>Planctomycetia</taxon>
        <taxon>Pirellulales</taxon>
        <taxon>Pirellulaceae</taxon>
        <taxon>Blastopirellula</taxon>
    </lineage>
</organism>
<evidence type="ECO:0000313" key="1">
    <source>
        <dbReference type="EMBL" id="TWT38730.1"/>
    </source>
</evidence>
<sequence length="46" mass="5147">MEENRSNLQLFLLHKDGRHAGVAIRGHKKMAVTDGDGTRLEDCVNL</sequence>
<accession>A0A5C5VLC2</accession>
<gene>
    <name evidence="1" type="ORF">Enr8_04240</name>
</gene>
<dbReference type="Proteomes" id="UP000318878">
    <property type="component" value="Unassembled WGS sequence"/>
</dbReference>
<dbReference type="RefSeq" id="WP_186767382.1">
    <property type="nucleotide sequence ID" value="NZ_SJPF01000001.1"/>
</dbReference>
<keyword evidence="2" id="KW-1185">Reference proteome</keyword>
<dbReference type="AlphaFoldDB" id="A0A5C5VLC2"/>